<evidence type="ECO:0008006" key="3">
    <source>
        <dbReference type="Google" id="ProtNLM"/>
    </source>
</evidence>
<proteinExistence type="predicted"/>
<evidence type="ECO:0000313" key="2">
    <source>
        <dbReference type="EMBL" id="XDQ33237.1"/>
    </source>
</evidence>
<gene>
    <name evidence="2" type="ORF">AB5J49_07890</name>
</gene>
<dbReference type="EMBL" id="CP163439">
    <property type="protein sequence ID" value="XDQ33237.1"/>
    <property type="molecule type" value="Genomic_DNA"/>
</dbReference>
<reference evidence="2" key="1">
    <citation type="submission" date="2024-07" db="EMBL/GenBank/DDBJ databases">
        <authorList>
            <person name="Yu S.T."/>
        </authorList>
    </citation>
    <scope>NUCLEOTIDE SEQUENCE</scope>
    <source>
        <strain evidence="2">R28</strain>
    </source>
</reference>
<dbReference type="AlphaFoldDB" id="A0AB39PRD9"/>
<protein>
    <recommendedName>
        <fullName evidence="3">Tail terminator</fullName>
    </recommendedName>
</protein>
<organism evidence="2">
    <name type="scientific">Streptomyces sp. R28</name>
    <dbReference type="NCBI Taxonomy" id="3238628"/>
    <lineage>
        <taxon>Bacteria</taxon>
        <taxon>Bacillati</taxon>
        <taxon>Actinomycetota</taxon>
        <taxon>Actinomycetes</taxon>
        <taxon>Kitasatosporales</taxon>
        <taxon>Streptomycetaceae</taxon>
        <taxon>Streptomyces</taxon>
    </lineage>
</organism>
<dbReference type="RefSeq" id="WP_369167774.1">
    <property type="nucleotide sequence ID" value="NZ_CP163439.1"/>
</dbReference>
<evidence type="ECO:0000256" key="1">
    <source>
        <dbReference type="SAM" id="MobiDB-lite"/>
    </source>
</evidence>
<accession>A0AB39PRD9</accession>
<sequence length="137" mass="14806">MTTPTVLPHVDAVQAALETIPALAVYLGGVPASSGWVPPDKYCVLYPEPGEAVRESLADQRTDFMATFQVTCVGGSLERCLWVADKVRQALSGPLSVEGRSAWRPEDLGGPPAQRDDDTNPPSWFVPVQYRIKSIPA</sequence>
<feature type="region of interest" description="Disordered" evidence="1">
    <location>
        <begin position="100"/>
        <end position="123"/>
    </location>
</feature>
<name>A0AB39PRD9_9ACTN</name>